<evidence type="ECO:0000313" key="9">
    <source>
        <dbReference type="Proteomes" id="UP000008810"/>
    </source>
</evidence>
<dbReference type="GO" id="GO:0008270">
    <property type="term" value="F:zinc ion binding"/>
    <property type="evidence" value="ECO:0007669"/>
    <property type="project" value="UniProtKB-KW"/>
</dbReference>
<evidence type="ECO:0000259" key="6">
    <source>
        <dbReference type="PROSITE" id="PS50089"/>
    </source>
</evidence>
<dbReference type="Gene3D" id="3.30.40.10">
    <property type="entry name" value="Zinc/RING finger domain, C3HC4 (zinc finger)"/>
    <property type="match status" value="1"/>
</dbReference>
<dbReference type="SMART" id="SM00184">
    <property type="entry name" value="RING"/>
    <property type="match status" value="1"/>
</dbReference>
<feature type="transmembrane region" description="Helical" evidence="5">
    <location>
        <begin position="15"/>
        <end position="33"/>
    </location>
</feature>
<evidence type="ECO:0000313" key="8">
    <source>
        <dbReference type="EnsemblPlants" id="PNT76108"/>
    </source>
</evidence>
<dbReference type="InterPro" id="IPR013083">
    <property type="entry name" value="Znf_RING/FYVE/PHD"/>
</dbReference>
<evidence type="ECO:0000313" key="7">
    <source>
        <dbReference type="EMBL" id="PNT76109.1"/>
    </source>
</evidence>
<dbReference type="ExpressionAtlas" id="A0A2K2DPA4">
    <property type="expression patterns" value="baseline"/>
</dbReference>
<reference evidence="8" key="3">
    <citation type="submission" date="2018-08" db="UniProtKB">
        <authorList>
            <consortium name="EnsemblPlants"/>
        </authorList>
    </citation>
    <scope>IDENTIFICATION</scope>
    <source>
        <strain evidence="8">cv. Bd21</strain>
    </source>
</reference>
<protein>
    <recommendedName>
        <fullName evidence="6">RING-type domain-containing protein</fullName>
    </recommendedName>
</protein>
<sequence length="147" mass="16708">MKLFIVEVFSFASQLVEYFVIIGVIAAVFYFFLKQLSQCSDGEHETVQDQHTSSSETEPILTNKKVVMGYGAMEEQPESSMCSASAEDLYSESVCKICYDAARSCFFIPCGHGFTCFTCARRIMEDENKTCPICRRLVHRVRRLEIP</sequence>
<gene>
    <name evidence="7" type="ORF">BRADI_1g44262v3</name>
</gene>
<dbReference type="Gramene" id="PNT76109">
    <property type="protein sequence ID" value="PNT76109"/>
    <property type="gene ID" value="BRADI_1g44262v3"/>
</dbReference>
<dbReference type="PANTHER" id="PTHR46858:SF6">
    <property type="entry name" value="LIGASE, PUTATIVE-RELATED"/>
    <property type="match status" value="1"/>
</dbReference>
<evidence type="ECO:0000256" key="3">
    <source>
        <dbReference type="ARBA" id="ARBA00022833"/>
    </source>
</evidence>
<dbReference type="OrthoDB" id="3045089at2759"/>
<dbReference type="InterPro" id="IPR001841">
    <property type="entry name" value="Znf_RING"/>
</dbReference>
<organism evidence="7">
    <name type="scientific">Brachypodium distachyon</name>
    <name type="common">Purple false brome</name>
    <name type="synonym">Trachynia distachya</name>
    <dbReference type="NCBI Taxonomy" id="15368"/>
    <lineage>
        <taxon>Eukaryota</taxon>
        <taxon>Viridiplantae</taxon>
        <taxon>Streptophyta</taxon>
        <taxon>Embryophyta</taxon>
        <taxon>Tracheophyta</taxon>
        <taxon>Spermatophyta</taxon>
        <taxon>Magnoliopsida</taxon>
        <taxon>Liliopsida</taxon>
        <taxon>Poales</taxon>
        <taxon>Poaceae</taxon>
        <taxon>BOP clade</taxon>
        <taxon>Pooideae</taxon>
        <taxon>Stipodae</taxon>
        <taxon>Brachypodieae</taxon>
        <taxon>Brachypodium</taxon>
    </lineage>
</organism>
<dbReference type="Proteomes" id="UP000008810">
    <property type="component" value="Chromosome 1"/>
</dbReference>
<dbReference type="EnsemblPlants" id="PNT76108">
    <property type="protein sequence ID" value="PNT76108"/>
    <property type="gene ID" value="BRADI_1g44262v3"/>
</dbReference>
<dbReference type="EnsemblPlants" id="PNT76109">
    <property type="protein sequence ID" value="PNT76109"/>
    <property type="gene ID" value="BRADI_1g44262v3"/>
</dbReference>
<keyword evidence="1" id="KW-0479">Metal-binding</keyword>
<proteinExistence type="predicted"/>
<dbReference type="AlphaFoldDB" id="A0A2K2DPA4"/>
<dbReference type="PROSITE" id="PS50089">
    <property type="entry name" value="ZF_RING_2"/>
    <property type="match status" value="1"/>
</dbReference>
<dbReference type="EMBL" id="CM000880">
    <property type="protein sequence ID" value="PNT76109.1"/>
    <property type="molecule type" value="Genomic_DNA"/>
</dbReference>
<evidence type="ECO:0000256" key="4">
    <source>
        <dbReference type="PROSITE-ProRule" id="PRU00175"/>
    </source>
</evidence>
<keyword evidence="2 4" id="KW-0863">Zinc-finger</keyword>
<keyword evidence="3" id="KW-0862">Zinc</keyword>
<dbReference type="PANTHER" id="PTHR46858">
    <property type="entry name" value="OS05G0521000 PROTEIN"/>
    <property type="match status" value="1"/>
</dbReference>
<keyword evidence="5" id="KW-1133">Transmembrane helix</keyword>
<reference evidence="7" key="2">
    <citation type="submission" date="2017-06" db="EMBL/GenBank/DDBJ databases">
        <title>WGS assembly of Brachypodium distachyon.</title>
        <authorList>
            <consortium name="The International Brachypodium Initiative"/>
            <person name="Lucas S."/>
            <person name="Harmon-Smith M."/>
            <person name="Lail K."/>
            <person name="Tice H."/>
            <person name="Grimwood J."/>
            <person name="Bruce D."/>
            <person name="Barry K."/>
            <person name="Shu S."/>
            <person name="Lindquist E."/>
            <person name="Wang M."/>
            <person name="Pitluck S."/>
            <person name="Vogel J.P."/>
            <person name="Garvin D.F."/>
            <person name="Mockler T.C."/>
            <person name="Schmutz J."/>
            <person name="Rokhsar D."/>
            <person name="Bevan M.W."/>
        </authorList>
    </citation>
    <scope>NUCLEOTIDE SEQUENCE</scope>
    <source>
        <strain evidence="7">Bd21</strain>
    </source>
</reference>
<dbReference type="EMBL" id="CM000880">
    <property type="protein sequence ID" value="PNT76108.1"/>
    <property type="molecule type" value="Genomic_DNA"/>
</dbReference>
<evidence type="ECO:0000256" key="5">
    <source>
        <dbReference type="SAM" id="Phobius"/>
    </source>
</evidence>
<evidence type="ECO:0000256" key="1">
    <source>
        <dbReference type="ARBA" id="ARBA00022723"/>
    </source>
</evidence>
<keyword evidence="5" id="KW-0812">Transmembrane</keyword>
<accession>A0A2K2DPA4</accession>
<dbReference type="Gramene" id="PNT76108">
    <property type="protein sequence ID" value="PNT76108"/>
    <property type="gene ID" value="BRADI_1g44262v3"/>
</dbReference>
<feature type="domain" description="RING-type" evidence="6">
    <location>
        <begin position="95"/>
        <end position="135"/>
    </location>
</feature>
<keyword evidence="9" id="KW-1185">Reference proteome</keyword>
<dbReference type="SUPFAM" id="SSF57850">
    <property type="entry name" value="RING/U-box"/>
    <property type="match status" value="1"/>
</dbReference>
<dbReference type="Pfam" id="PF13920">
    <property type="entry name" value="zf-C3HC4_3"/>
    <property type="match status" value="1"/>
</dbReference>
<evidence type="ECO:0000256" key="2">
    <source>
        <dbReference type="ARBA" id="ARBA00022771"/>
    </source>
</evidence>
<name>A0A2K2DPA4_BRADI</name>
<reference evidence="7 8" key="1">
    <citation type="journal article" date="2010" name="Nature">
        <title>Genome sequencing and analysis of the model grass Brachypodium distachyon.</title>
        <authorList>
            <consortium name="International Brachypodium Initiative"/>
        </authorList>
    </citation>
    <scope>NUCLEOTIDE SEQUENCE [LARGE SCALE GENOMIC DNA]</scope>
    <source>
        <strain evidence="7 8">Bd21</strain>
    </source>
</reference>
<keyword evidence="5" id="KW-0472">Membrane</keyword>